<sequence length="149" mass="17308">MDDMLDKFSQRKENDVDRERPSRGKRKVKGINNLIWLGDLVARARAGKSKEFLLEKQYQHSQVQAQSGKRRTQDGIRLVKLFQLINMAVNHKLWAHVQLSKGGPKLYHLTLADDLLLFARAYLSQVEPIRKILQLFCKCSHQKVRADKT</sequence>
<keyword evidence="3" id="KW-1185">Reference proteome</keyword>
<dbReference type="EMBL" id="QJKJ01015348">
    <property type="protein sequence ID" value="RDX62678.1"/>
    <property type="molecule type" value="Genomic_DNA"/>
</dbReference>
<reference evidence="2" key="1">
    <citation type="submission" date="2018-05" db="EMBL/GenBank/DDBJ databases">
        <title>Draft genome of Mucuna pruriens seed.</title>
        <authorList>
            <person name="Nnadi N.E."/>
            <person name="Vos R."/>
            <person name="Hasami M.H."/>
            <person name="Devisetty U.K."/>
            <person name="Aguiy J.C."/>
        </authorList>
    </citation>
    <scope>NUCLEOTIDE SEQUENCE [LARGE SCALE GENOMIC DNA]</scope>
    <source>
        <strain evidence="2">JCA_2017</strain>
    </source>
</reference>
<evidence type="ECO:0000313" key="3">
    <source>
        <dbReference type="Proteomes" id="UP000257109"/>
    </source>
</evidence>
<comment type="caution">
    <text evidence="2">The sequence shown here is derived from an EMBL/GenBank/DDBJ whole genome shotgun (WGS) entry which is preliminary data.</text>
</comment>
<proteinExistence type="predicted"/>
<evidence type="ECO:0000256" key="1">
    <source>
        <dbReference type="SAM" id="MobiDB-lite"/>
    </source>
</evidence>
<feature type="compositionally biased region" description="Basic and acidic residues" evidence="1">
    <location>
        <begin position="1"/>
        <end position="22"/>
    </location>
</feature>
<name>A0A371E9G8_MUCPR</name>
<accession>A0A371E9G8</accession>
<evidence type="ECO:0000313" key="2">
    <source>
        <dbReference type="EMBL" id="RDX62678.1"/>
    </source>
</evidence>
<dbReference type="STRING" id="157652.A0A371E9G8"/>
<feature type="region of interest" description="Disordered" evidence="1">
    <location>
        <begin position="1"/>
        <end position="25"/>
    </location>
</feature>
<gene>
    <name evidence="2" type="ORF">CR513_58964</name>
</gene>
<dbReference type="Proteomes" id="UP000257109">
    <property type="component" value="Unassembled WGS sequence"/>
</dbReference>
<feature type="non-terminal residue" evidence="2">
    <location>
        <position position="1"/>
    </location>
</feature>
<organism evidence="2 3">
    <name type="scientific">Mucuna pruriens</name>
    <name type="common">Velvet bean</name>
    <name type="synonym">Dolichos pruriens</name>
    <dbReference type="NCBI Taxonomy" id="157652"/>
    <lineage>
        <taxon>Eukaryota</taxon>
        <taxon>Viridiplantae</taxon>
        <taxon>Streptophyta</taxon>
        <taxon>Embryophyta</taxon>
        <taxon>Tracheophyta</taxon>
        <taxon>Spermatophyta</taxon>
        <taxon>Magnoliopsida</taxon>
        <taxon>eudicotyledons</taxon>
        <taxon>Gunneridae</taxon>
        <taxon>Pentapetalae</taxon>
        <taxon>rosids</taxon>
        <taxon>fabids</taxon>
        <taxon>Fabales</taxon>
        <taxon>Fabaceae</taxon>
        <taxon>Papilionoideae</taxon>
        <taxon>50 kb inversion clade</taxon>
        <taxon>NPAAA clade</taxon>
        <taxon>indigoferoid/millettioid clade</taxon>
        <taxon>Phaseoleae</taxon>
        <taxon>Mucuna</taxon>
    </lineage>
</organism>
<dbReference type="AlphaFoldDB" id="A0A371E9G8"/>
<protein>
    <submittedName>
        <fullName evidence="2">Uncharacterized protein</fullName>
    </submittedName>
</protein>